<dbReference type="InterPro" id="IPR002293">
    <property type="entry name" value="AA/rel_permease1"/>
</dbReference>
<keyword evidence="2" id="KW-0813">Transport</keyword>
<feature type="transmembrane region" description="Helical" evidence="7">
    <location>
        <begin position="98"/>
        <end position="117"/>
    </location>
</feature>
<dbReference type="PANTHER" id="PTHR45649:SF5">
    <property type="entry name" value="GABA TRANSPORTER (EUROFUNG)-RELATED"/>
    <property type="match status" value="1"/>
</dbReference>
<evidence type="ECO:0000256" key="5">
    <source>
        <dbReference type="ARBA" id="ARBA00023136"/>
    </source>
</evidence>
<feature type="transmembrane region" description="Helical" evidence="7">
    <location>
        <begin position="432"/>
        <end position="454"/>
    </location>
</feature>
<keyword evidence="3 7" id="KW-0812">Transmembrane</keyword>
<evidence type="ECO:0000313" key="8">
    <source>
        <dbReference type="EMBL" id="KAK8099918.1"/>
    </source>
</evidence>
<feature type="transmembrane region" description="Helical" evidence="7">
    <location>
        <begin position="352"/>
        <end position="373"/>
    </location>
</feature>
<sequence>MAITEKYEDVQAAADIEDNAHKHDVDSKEESQRSDDETLSTASGAKLIEKRKPPNTLESQGYISYMPIVQFGFALLASWEAVGLSLQLNLLNGGTSTLVYGSLLAGVGSCLVALSIAEMASMDPVVGAQYRWSARFAPGGAAAQRFWGLFQGWVTLFGWMTGAATNLAYMAQGVLAIAVLWNPGFEPQAWQTALVMCAFVVPPVAGNLWFRRLVAPMEWCGGVGHAVFWLASMAVLGALGTRGSHASVWAAPPSSRAGWQGRPGVAFGVGLVPISFPSTGFDGVIHMCKETRDARRTIPGAILVAVVLNALMAFVWLVVVSYYLGDVDALLAGSPMGLAIMGVYLRATGSRAAATVLVLFHVVILYISLYNIYASVARLGWAFSQNKGLPFSDFFVKVSSRYNQPLRTLGLLVVVDVALAMISIGSTTAFNAMLSLPLIAIYLSYGIPILFILVRRLRGLPVGKMGPFRLPRAGGVAVAVNALAVVYILYIISFAGLPTMMPATKDNMNYAGPMMLGIIVVALADWCISGRRRFRLPEAHFDS</sequence>
<name>A0AAW0Q9N3_9PEZI</name>
<dbReference type="Gene3D" id="1.20.1740.10">
    <property type="entry name" value="Amino acid/polyamine transporter I"/>
    <property type="match status" value="1"/>
</dbReference>
<feature type="transmembrane region" description="Helical" evidence="7">
    <location>
        <begin position="408"/>
        <end position="426"/>
    </location>
</feature>
<dbReference type="PIRSF" id="PIRSF006060">
    <property type="entry name" value="AA_transporter"/>
    <property type="match status" value="1"/>
</dbReference>
<accession>A0AAW0Q9N3</accession>
<feature type="transmembrane region" description="Helical" evidence="7">
    <location>
        <begin position="156"/>
        <end position="181"/>
    </location>
</feature>
<evidence type="ECO:0000256" key="4">
    <source>
        <dbReference type="ARBA" id="ARBA00022989"/>
    </source>
</evidence>
<dbReference type="Pfam" id="PF13520">
    <property type="entry name" value="AA_permease_2"/>
    <property type="match status" value="1"/>
</dbReference>
<feature type="transmembrane region" description="Helical" evidence="7">
    <location>
        <begin position="475"/>
        <end position="498"/>
    </location>
</feature>
<protein>
    <submittedName>
        <fullName evidence="8">Amino acid/polyamine transporter I</fullName>
    </submittedName>
</protein>
<keyword evidence="5 7" id="KW-0472">Membrane</keyword>
<proteinExistence type="predicted"/>
<evidence type="ECO:0000256" key="7">
    <source>
        <dbReference type="SAM" id="Phobius"/>
    </source>
</evidence>
<evidence type="ECO:0000256" key="6">
    <source>
        <dbReference type="SAM" id="MobiDB-lite"/>
    </source>
</evidence>
<dbReference type="GO" id="GO:0022857">
    <property type="term" value="F:transmembrane transporter activity"/>
    <property type="evidence" value="ECO:0007669"/>
    <property type="project" value="InterPro"/>
</dbReference>
<keyword evidence="9" id="KW-1185">Reference proteome</keyword>
<organism evidence="8 9">
    <name type="scientific">Apiospora kogelbergensis</name>
    <dbReference type="NCBI Taxonomy" id="1337665"/>
    <lineage>
        <taxon>Eukaryota</taxon>
        <taxon>Fungi</taxon>
        <taxon>Dikarya</taxon>
        <taxon>Ascomycota</taxon>
        <taxon>Pezizomycotina</taxon>
        <taxon>Sordariomycetes</taxon>
        <taxon>Xylariomycetidae</taxon>
        <taxon>Amphisphaeriales</taxon>
        <taxon>Apiosporaceae</taxon>
        <taxon>Apiospora</taxon>
    </lineage>
</organism>
<dbReference type="GO" id="GO:0016020">
    <property type="term" value="C:membrane"/>
    <property type="evidence" value="ECO:0007669"/>
    <property type="project" value="UniProtKB-SubCell"/>
</dbReference>
<evidence type="ECO:0000256" key="1">
    <source>
        <dbReference type="ARBA" id="ARBA00004141"/>
    </source>
</evidence>
<evidence type="ECO:0000256" key="2">
    <source>
        <dbReference type="ARBA" id="ARBA00022448"/>
    </source>
</evidence>
<dbReference type="AlphaFoldDB" id="A0AAW0Q9N3"/>
<feature type="transmembrane region" description="Helical" evidence="7">
    <location>
        <begin position="62"/>
        <end position="86"/>
    </location>
</feature>
<feature type="transmembrane region" description="Helical" evidence="7">
    <location>
        <begin position="510"/>
        <end position="528"/>
    </location>
</feature>
<reference evidence="8 9" key="1">
    <citation type="submission" date="2023-01" db="EMBL/GenBank/DDBJ databases">
        <title>Analysis of 21 Apiospora genomes using comparative genomics revels a genus with tremendous synthesis potential of carbohydrate active enzymes and secondary metabolites.</title>
        <authorList>
            <person name="Sorensen T."/>
        </authorList>
    </citation>
    <scope>NUCLEOTIDE SEQUENCE [LARGE SCALE GENOMIC DNA]</scope>
    <source>
        <strain evidence="8 9">CBS 117206</strain>
    </source>
</reference>
<feature type="transmembrane region" description="Helical" evidence="7">
    <location>
        <begin position="193"/>
        <end position="210"/>
    </location>
</feature>
<dbReference type="PANTHER" id="PTHR45649">
    <property type="entry name" value="AMINO-ACID PERMEASE BAT1"/>
    <property type="match status" value="1"/>
</dbReference>
<evidence type="ECO:0000313" key="9">
    <source>
        <dbReference type="Proteomes" id="UP001392437"/>
    </source>
</evidence>
<feature type="region of interest" description="Disordered" evidence="6">
    <location>
        <begin position="1"/>
        <end position="47"/>
    </location>
</feature>
<dbReference type="Proteomes" id="UP001392437">
    <property type="component" value="Unassembled WGS sequence"/>
</dbReference>
<feature type="transmembrane region" description="Helical" evidence="7">
    <location>
        <begin position="222"/>
        <end position="239"/>
    </location>
</feature>
<keyword evidence="4 7" id="KW-1133">Transmembrane helix</keyword>
<evidence type="ECO:0000256" key="3">
    <source>
        <dbReference type="ARBA" id="ARBA00022692"/>
    </source>
</evidence>
<dbReference type="EMBL" id="JAQQWP010000009">
    <property type="protein sequence ID" value="KAK8099918.1"/>
    <property type="molecule type" value="Genomic_DNA"/>
</dbReference>
<comment type="caution">
    <text evidence="8">The sequence shown here is derived from an EMBL/GenBank/DDBJ whole genome shotgun (WGS) entry which is preliminary data.</text>
</comment>
<feature type="compositionally biased region" description="Basic and acidic residues" evidence="6">
    <location>
        <begin position="18"/>
        <end position="36"/>
    </location>
</feature>
<feature type="transmembrane region" description="Helical" evidence="7">
    <location>
        <begin position="301"/>
        <end position="323"/>
    </location>
</feature>
<comment type="subcellular location">
    <subcellularLocation>
        <location evidence="1">Membrane</location>
        <topology evidence="1">Multi-pass membrane protein</topology>
    </subcellularLocation>
</comment>
<gene>
    <name evidence="8" type="ORF">PG999_010292</name>
</gene>